<reference evidence="1" key="1">
    <citation type="submission" date="2014-09" db="EMBL/GenBank/DDBJ databases">
        <authorList>
            <person name="Magalhaes I.L.F."/>
            <person name="Oliveira U."/>
            <person name="Santos F.R."/>
            <person name="Vidigal T.H.D.A."/>
            <person name="Brescovit A.D."/>
            <person name="Santos A.J."/>
        </authorList>
    </citation>
    <scope>NUCLEOTIDE SEQUENCE</scope>
    <source>
        <tissue evidence="1">Shoot tissue taken approximately 20 cm above the soil surface</tissue>
    </source>
</reference>
<organism evidence="1">
    <name type="scientific">Arundo donax</name>
    <name type="common">Giant reed</name>
    <name type="synonym">Donax arundinaceus</name>
    <dbReference type="NCBI Taxonomy" id="35708"/>
    <lineage>
        <taxon>Eukaryota</taxon>
        <taxon>Viridiplantae</taxon>
        <taxon>Streptophyta</taxon>
        <taxon>Embryophyta</taxon>
        <taxon>Tracheophyta</taxon>
        <taxon>Spermatophyta</taxon>
        <taxon>Magnoliopsida</taxon>
        <taxon>Liliopsida</taxon>
        <taxon>Poales</taxon>
        <taxon>Poaceae</taxon>
        <taxon>PACMAD clade</taxon>
        <taxon>Arundinoideae</taxon>
        <taxon>Arundineae</taxon>
        <taxon>Arundo</taxon>
    </lineage>
</organism>
<name>A0A0A9DL14_ARUDO</name>
<dbReference type="AlphaFoldDB" id="A0A0A9DL14"/>
<sequence length="81" mass="9365">MLALCCSFLTLEKEAHFGFGSQGSWEGGIRQNGERLKDRRSRRKLVSLGQIISYPKLLPKLTIGLLVLHILHRRFLHQFTF</sequence>
<dbReference type="EMBL" id="GBRH01209414">
    <property type="protein sequence ID" value="JAD88481.1"/>
    <property type="molecule type" value="Transcribed_RNA"/>
</dbReference>
<proteinExistence type="predicted"/>
<reference evidence="1" key="2">
    <citation type="journal article" date="2015" name="Data Brief">
        <title>Shoot transcriptome of the giant reed, Arundo donax.</title>
        <authorList>
            <person name="Barrero R.A."/>
            <person name="Guerrero F.D."/>
            <person name="Moolhuijzen P."/>
            <person name="Goolsby J.A."/>
            <person name="Tidwell J."/>
            <person name="Bellgard S.E."/>
            <person name="Bellgard M.I."/>
        </authorList>
    </citation>
    <scope>NUCLEOTIDE SEQUENCE</scope>
    <source>
        <tissue evidence="1">Shoot tissue taken approximately 20 cm above the soil surface</tissue>
    </source>
</reference>
<protein>
    <submittedName>
        <fullName evidence="1">Uncharacterized protein</fullName>
    </submittedName>
</protein>
<evidence type="ECO:0000313" key="1">
    <source>
        <dbReference type="EMBL" id="JAD88481.1"/>
    </source>
</evidence>
<accession>A0A0A9DL14</accession>